<accession>A0ABQ4X2P4</accession>
<reference evidence="2" key="2">
    <citation type="submission" date="2022-01" db="EMBL/GenBank/DDBJ databases">
        <authorList>
            <person name="Yamashiro T."/>
            <person name="Shiraishi A."/>
            <person name="Satake H."/>
            <person name="Nakayama K."/>
        </authorList>
    </citation>
    <scope>NUCLEOTIDE SEQUENCE</scope>
</reference>
<dbReference type="EMBL" id="BQNB010009128">
    <property type="protein sequence ID" value="GJS59131.1"/>
    <property type="molecule type" value="Genomic_DNA"/>
</dbReference>
<name>A0ABQ4X2P4_9ASTR</name>
<feature type="region of interest" description="Disordered" evidence="1">
    <location>
        <begin position="1"/>
        <end position="23"/>
    </location>
</feature>
<gene>
    <name evidence="2" type="ORF">Tco_0653915</name>
</gene>
<organism evidence="2 3">
    <name type="scientific">Tanacetum coccineum</name>
    <dbReference type="NCBI Taxonomy" id="301880"/>
    <lineage>
        <taxon>Eukaryota</taxon>
        <taxon>Viridiplantae</taxon>
        <taxon>Streptophyta</taxon>
        <taxon>Embryophyta</taxon>
        <taxon>Tracheophyta</taxon>
        <taxon>Spermatophyta</taxon>
        <taxon>Magnoliopsida</taxon>
        <taxon>eudicotyledons</taxon>
        <taxon>Gunneridae</taxon>
        <taxon>Pentapetalae</taxon>
        <taxon>asterids</taxon>
        <taxon>campanulids</taxon>
        <taxon>Asterales</taxon>
        <taxon>Asteraceae</taxon>
        <taxon>Asteroideae</taxon>
        <taxon>Anthemideae</taxon>
        <taxon>Anthemidinae</taxon>
        <taxon>Tanacetum</taxon>
    </lineage>
</organism>
<feature type="compositionally biased region" description="Basic and acidic residues" evidence="1">
    <location>
        <begin position="1"/>
        <end position="13"/>
    </location>
</feature>
<comment type="caution">
    <text evidence="2">The sequence shown here is derived from an EMBL/GenBank/DDBJ whole genome shotgun (WGS) entry which is preliminary data.</text>
</comment>
<sequence length="81" mass="9176">MTNLTRRDQVRTGEKRKRNALSSSVIKQNCAVPQFIQALPEGVRTLWSTGMLHTRSIGKETYADAQSRERTDLSHCGLRAF</sequence>
<keyword evidence="3" id="KW-1185">Reference proteome</keyword>
<evidence type="ECO:0000313" key="3">
    <source>
        <dbReference type="Proteomes" id="UP001151760"/>
    </source>
</evidence>
<evidence type="ECO:0000313" key="2">
    <source>
        <dbReference type="EMBL" id="GJS59131.1"/>
    </source>
</evidence>
<protein>
    <submittedName>
        <fullName evidence="2">Uncharacterized protein</fullName>
    </submittedName>
</protein>
<reference evidence="2" key="1">
    <citation type="journal article" date="2022" name="Int. J. Mol. Sci.">
        <title>Draft Genome of Tanacetum Coccineum: Genomic Comparison of Closely Related Tanacetum-Family Plants.</title>
        <authorList>
            <person name="Yamashiro T."/>
            <person name="Shiraishi A."/>
            <person name="Nakayama K."/>
            <person name="Satake H."/>
        </authorList>
    </citation>
    <scope>NUCLEOTIDE SEQUENCE</scope>
</reference>
<evidence type="ECO:0000256" key="1">
    <source>
        <dbReference type="SAM" id="MobiDB-lite"/>
    </source>
</evidence>
<proteinExistence type="predicted"/>
<dbReference type="Proteomes" id="UP001151760">
    <property type="component" value="Unassembled WGS sequence"/>
</dbReference>